<evidence type="ECO:0000259" key="4">
    <source>
        <dbReference type="Pfam" id="PF05569"/>
    </source>
</evidence>
<dbReference type="GO" id="GO:0009306">
    <property type="term" value="P:protein secretion"/>
    <property type="evidence" value="ECO:0007669"/>
    <property type="project" value="InterPro"/>
</dbReference>
<proteinExistence type="inferred from homology"/>
<name>A0A2A5ARD4_9GAMM</name>
<dbReference type="CDD" id="cd07341">
    <property type="entry name" value="M56_BlaR1_MecR1_like"/>
    <property type="match status" value="1"/>
</dbReference>
<feature type="transmembrane region" description="Helical" evidence="2">
    <location>
        <begin position="45"/>
        <end position="67"/>
    </location>
</feature>
<evidence type="ECO:0000256" key="1">
    <source>
        <dbReference type="RuleBase" id="RU004003"/>
    </source>
</evidence>
<gene>
    <name evidence="5" type="ORF">COA96_15185</name>
</gene>
<feature type="domain" description="Type II/III secretion system secretin-like" evidence="3">
    <location>
        <begin position="421"/>
        <end position="550"/>
    </location>
</feature>
<keyword evidence="2" id="KW-0812">Transmembrane</keyword>
<feature type="transmembrane region" description="Helical" evidence="2">
    <location>
        <begin position="6"/>
        <end position="29"/>
    </location>
</feature>
<protein>
    <submittedName>
        <fullName evidence="5">Uncharacterized protein</fullName>
    </submittedName>
</protein>
<evidence type="ECO:0000313" key="5">
    <source>
        <dbReference type="EMBL" id="PCJ21863.1"/>
    </source>
</evidence>
<sequence>MENNILMIFQLILYIGIILTIQIITVLLLRKPIGRLYDGITKYRLWLLPIVWSCVAIMASSIDAPLIKLLSPLSNSIAPVSERVIESLSQNTYVVEIVSNNQATQSNWDYPYFLAFSFAWLLGIAIYTGLFVSQFMKFDAYLKNKGKLLDRSEKHNILHAMNLGTSVKVWRLDGIKSPAVYGILNRSVLIPENFETGLTASQQRASLSHEAVHYRRNDNLINVLAYILRIIFWFNPLMHIAYRCFRLDQEISCDCRVLHYSTQSERRDYATALISSSGEEIPVTEVVCVSSWNNYHNLKERSKMIYAIGNIDKMKKLKKLLFCILMITGVIGSSSATDFSSTVSAGVLASIDSTSNIHTRSSSIQDSIKIEVQILEIKLSEQSRTTVDPALFKQYGSTNIATVGAYINTDFDEFESVQELLSLNGEVVVLSSPKIQVLNNQKALIQDADVEYFDTSFENTTAPSVVSGNGDKEAFLSGLSLGITPHISDSKEILLRVNPRVSKVTSVNRIVNDEGVDLVESIIRESDSVIKVDNNKITVLGGLVFESTGEEIVILLKLTL</sequence>
<comment type="caution">
    <text evidence="5">The sequence shown here is derived from an EMBL/GenBank/DDBJ whole genome shotgun (WGS) entry which is preliminary data.</text>
</comment>
<reference evidence="6" key="1">
    <citation type="submission" date="2017-08" db="EMBL/GenBank/DDBJ databases">
        <title>A dynamic microbial community with high functional redundancy inhabits the cold, oxic subseafloor aquifer.</title>
        <authorList>
            <person name="Tully B.J."/>
            <person name="Wheat C.G."/>
            <person name="Glazer B.T."/>
            <person name="Huber J.A."/>
        </authorList>
    </citation>
    <scope>NUCLEOTIDE SEQUENCE [LARGE SCALE GENOMIC DNA]</scope>
</reference>
<comment type="similarity">
    <text evidence="1">Belongs to the bacterial secretin family.</text>
</comment>
<accession>A0A2A5ARD4</accession>
<dbReference type="AlphaFoldDB" id="A0A2A5ARD4"/>
<dbReference type="PANTHER" id="PTHR34978">
    <property type="entry name" value="POSSIBLE SENSOR-TRANSDUCER PROTEIN BLAR"/>
    <property type="match status" value="1"/>
</dbReference>
<dbReference type="Pfam" id="PF05569">
    <property type="entry name" value="Peptidase_M56"/>
    <property type="match status" value="1"/>
</dbReference>
<dbReference type="EMBL" id="NVVJ01000070">
    <property type="protein sequence ID" value="PCJ21863.1"/>
    <property type="molecule type" value="Genomic_DNA"/>
</dbReference>
<keyword evidence="2" id="KW-1133">Transmembrane helix</keyword>
<dbReference type="PANTHER" id="PTHR34978:SF3">
    <property type="entry name" value="SLR0241 PROTEIN"/>
    <property type="match status" value="1"/>
</dbReference>
<feature type="domain" description="Peptidase M56" evidence="4">
    <location>
        <begin position="13"/>
        <end position="305"/>
    </location>
</feature>
<dbReference type="Proteomes" id="UP000218327">
    <property type="component" value="Unassembled WGS sequence"/>
</dbReference>
<evidence type="ECO:0000259" key="3">
    <source>
        <dbReference type="Pfam" id="PF00263"/>
    </source>
</evidence>
<evidence type="ECO:0000313" key="6">
    <source>
        <dbReference type="Proteomes" id="UP000218327"/>
    </source>
</evidence>
<evidence type="ECO:0000256" key="2">
    <source>
        <dbReference type="SAM" id="Phobius"/>
    </source>
</evidence>
<dbReference type="Pfam" id="PF00263">
    <property type="entry name" value="Secretin"/>
    <property type="match status" value="1"/>
</dbReference>
<feature type="transmembrane region" description="Helical" evidence="2">
    <location>
        <begin position="110"/>
        <end position="133"/>
    </location>
</feature>
<dbReference type="InterPro" id="IPR004846">
    <property type="entry name" value="T2SS/T3SS_dom"/>
</dbReference>
<organism evidence="5 6">
    <name type="scientific">SAR86 cluster bacterium</name>
    <dbReference type="NCBI Taxonomy" id="2030880"/>
    <lineage>
        <taxon>Bacteria</taxon>
        <taxon>Pseudomonadati</taxon>
        <taxon>Pseudomonadota</taxon>
        <taxon>Gammaproteobacteria</taxon>
        <taxon>SAR86 cluster</taxon>
    </lineage>
</organism>
<dbReference type="InterPro" id="IPR008756">
    <property type="entry name" value="Peptidase_M56"/>
</dbReference>
<feature type="transmembrane region" description="Helical" evidence="2">
    <location>
        <begin position="223"/>
        <end position="242"/>
    </location>
</feature>
<keyword evidence="2" id="KW-0472">Membrane</keyword>
<dbReference type="InterPro" id="IPR052173">
    <property type="entry name" value="Beta-lactam_resp_regulator"/>
</dbReference>